<dbReference type="Proteomes" id="UP000198922">
    <property type="component" value="Unassembled WGS sequence"/>
</dbReference>
<organism evidence="1 2">
    <name type="scientific">Limimaricola pyoseonensis</name>
    <dbReference type="NCBI Taxonomy" id="521013"/>
    <lineage>
        <taxon>Bacteria</taxon>
        <taxon>Pseudomonadati</taxon>
        <taxon>Pseudomonadota</taxon>
        <taxon>Alphaproteobacteria</taxon>
        <taxon>Rhodobacterales</taxon>
        <taxon>Paracoccaceae</taxon>
        <taxon>Limimaricola</taxon>
    </lineage>
</organism>
<name>A0A1G7A451_9RHOB</name>
<evidence type="ECO:0008006" key="3">
    <source>
        <dbReference type="Google" id="ProtNLM"/>
    </source>
</evidence>
<proteinExistence type="predicted"/>
<reference evidence="2" key="1">
    <citation type="submission" date="2016-10" db="EMBL/GenBank/DDBJ databases">
        <authorList>
            <person name="Varghese N."/>
            <person name="Submissions S."/>
        </authorList>
    </citation>
    <scope>NUCLEOTIDE SEQUENCE [LARGE SCALE GENOMIC DNA]</scope>
    <source>
        <strain evidence="2">DSM 21424</strain>
    </source>
</reference>
<sequence>MTAKMIRAERLSGGGPDGTGRAGTVAGLLGTLAMTSACVLPLVPVSLGVTGFVIGQHTALKRIDTVEVAQFVAGEAEDDTHFLRYDAAATDREALIAVVMGVGHDAALHAGTGS</sequence>
<protein>
    <recommendedName>
        <fullName evidence="3">Mercury ion transport protein</fullName>
    </recommendedName>
</protein>
<evidence type="ECO:0000313" key="2">
    <source>
        <dbReference type="Proteomes" id="UP000198922"/>
    </source>
</evidence>
<dbReference type="AlphaFoldDB" id="A0A1G7A451"/>
<keyword evidence="2" id="KW-1185">Reference proteome</keyword>
<accession>A0A1G7A451</accession>
<dbReference type="STRING" id="521013.SAMN04488567_0773"/>
<gene>
    <name evidence="1" type="ORF">SAMN04488567_0773</name>
</gene>
<dbReference type="RefSeq" id="WP_242652179.1">
    <property type="nucleotide sequence ID" value="NZ_FNAT01000001.1"/>
</dbReference>
<evidence type="ECO:0000313" key="1">
    <source>
        <dbReference type="EMBL" id="SDE08666.1"/>
    </source>
</evidence>
<dbReference type="EMBL" id="FNAT01000001">
    <property type="protein sequence ID" value="SDE08666.1"/>
    <property type="molecule type" value="Genomic_DNA"/>
</dbReference>